<feature type="transmembrane region" description="Helical" evidence="1">
    <location>
        <begin position="127"/>
        <end position="150"/>
    </location>
</feature>
<dbReference type="EMBL" id="CAJZBQ010000058">
    <property type="protein sequence ID" value="CAG9334546.1"/>
    <property type="molecule type" value="Genomic_DNA"/>
</dbReference>
<feature type="transmembrane region" description="Helical" evidence="1">
    <location>
        <begin position="54"/>
        <end position="73"/>
    </location>
</feature>
<evidence type="ECO:0000313" key="2">
    <source>
        <dbReference type="EMBL" id="CAG9334546.1"/>
    </source>
</evidence>
<evidence type="ECO:0000256" key="1">
    <source>
        <dbReference type="SAM" id="Phobius"/>
    </source>
</evidence>
<feature type="transmembrane region" description="Helical" evidence="1">
    <location>
        <begin position="85"/>
        <end position="107"/>
    </location>
</feature>
<keyword evidence="1" id="KW-1133">Transmembrane helix</keyword>
<accession>A0AAU9KA39</accession>
<protein>
    <submittedName>
        <fullName evidence="2">Uncharacterized protein</fullName>
    </submittedName>
</protein>
<feature type="transmembrane region" description="Helical" evidence="1">
    <location>
        <begin position="20"/>
        <end position="42"/>
    </location>
</feature>
<dbReference type="AlphaFoldDB" id="A0AAU9KA39"/>
<keyword evidence="1" id="KW-0472">Membrane</keyword>
<name>A0AAU9KA39_9CILI</name>
<dbReference type="Proteomes" id="UP001162131">
    <property type="component" value="Unassembled WGS sequence"/>
</dbReference>
<gene>
    <name evidence="2" type="ORF">BSTOLATCC_MIC61158</name>
</gene>
<comment type="caution">
    <text evidence="2">The sequence shown here is derived from an EMBL/GenBank/DDBJ whole genome shotgun (WGS) entry which is preliminary data.</text>
</comment>
<reference evidence="2" key="1">
    <citation type="submission" date="2021-09" db="EMBL/GenBank/DDBJ databases">
        <authorList>
            <consortium name="AG Swart"/>
            <person name="Singh M."/>
            <person name="Singh A."/>
            <person name="Seah K."/>
            <person name="Emmerich C."/>
        </authorList>
    </citation>
    <scope>NUCLEOTIDE SEQUENCE</scope>
    <source>
        <strain evidence="2">ATCC30299</strain>
    </source>
</reference>
<evidence type="ECO:0000313" key="3">
    <source>
        <dbReference type="Proteomes" id="UP001162131"/>
    </source>
</evidence>
<organism evidence="2 3">
    <name type="scientific">Blepharisma stoltei</name>
    <dbReference type="NCBI Taxonomy" id="1481888"/>
    <lineage>
        <taxon>Eukaryota</taxon>
        <taxon>Sar</taxon>
        <taxon>Alveolata</taxon>
        <taxon>Ciliophora</taxon>
        <taxon>Postciliodesmatophora</taxon>
        <taxon>Heterotrichea</taxon>
        <taxon>Heterotrichida</taxon>
        <taxon>Blepharismidae</taxon>
        <taxon>Blepharisma</taxon>
    </lineage>
</organism>
<proteinExistence type="predicted"/>
<sequence length="161" mass="17948">MNQVVQVKPKGVMGKSASIYRIIFSIVFNLAFVIAVAIVLGADDGSCDKPIRRYLIIWVVVNGARIPIFVLAWTPQINRNIRDTLVCVIFVPGECFNFTLMIVGSVWEFTSDSCYDEFYNGWAMTLAVLIFEYVKIGLACLVVCGVRVFTGGSFLELFKKG</sequence>
<keyword evidence="3" id="KW-1185">Reference proteome</keyword>
<keyword evidence="1" id="KW-0812">Transmembrane</keyword>